<dbReference type="AlphaFoldDB" id="A0A1I2X820"/>
<reference evidence="3 4" key="1">
    <citation type="submission" date="2016-10" db="EMBL/GenBank/DDBJ databases">
        <authorList>
            <person name="de Groot N.N."/>
        </authorList>
    </citation>
    <scope>NUCLEOTIDE SEQUENCE [LARGE SCALE GENOMIC DNA]</scope>
    <source>
        <strain evidence="3 4">CPCC 202808</strain>
    </source>
</reference>
<keyword evidence="1" id="KW-0560">Oxidoreductase</keyword>
<gene>
    <name evidence="3" type="ORF">SAMN05421678_11224</name>
</gene>
<dbReference type="Pfam" id="PF00248">
    <property type="entry name" value="Aldo_ket_red"/>
    <property type="match status" value="1"/>
</dbReference>
<dbReference type="GO" id="GO:0005737">
    <property type="term" value="C:cytoplasm"/>
    <property type="evidence" value="ECO:0007669"/>
    <property type="project" value="TreeGrafter"/>
</dbReference>
<accession>A0A1I2X820</accession>
<organism evidence="3 4">
    <name type="scientific">Actinopolymorpha cephalotaxi</name>
    <dbReference type="NCBI Taxonomy" id="504797"/>
    <lineage>
        <taxon>Bacteria</taxon>
        <taxon>Bacillati</taxon>
        <taxon>Actinomycetota</taxon>
        <taxon>Actinomycetes</taxon>
        <taxon>Propionibacteriales</taxon>
        <taxon>Actinopolymorphaceae</taxon>
        <taxon>Actinopolymorpha</taxon>
    </lineage>
</organism>
<dbReference type="SUPFAM" id="SSF51430">
    <property type="entry name" value="NAD(P)-linked oxidoreductase"/>
    <property type="match status" value="1"/>
</dbReference>
<sequence>MVTDPRTDPKGNPMELRTLGTGLTVSEIGLGCMSLTGAYGTAGGPSREDSIALIRRAVDLGVTFFDTAEVYGPFANEDIVGEALEPVRDRVKIATKFGFAFAENGVEPGGLCSRPESIRRAVDSSLARLRTDRIDLYYQHRVDPEVPIEEVAGAVKELVDAGKVLHFGLSEAAAGTVRRAHAVHPVAAVQSEYSMWWREREHDTIPVLAELGIGLVPYSPLGKGFLTGSIDATTTFADSDFRGRTPRFQGDALSANLALVDVLNKIAAETGATPAQLALAWLLDQQPWIVPIPGTKRVSRLEENMGAAAVELSTAQLAELRAAADQIQIVGARYPEAQDAMTNREAPLPSE</sequence>
<evidence type="ECO:0000259" key="2">
    <source>
        <dbReference type="Pfam" id="PF00248"/>
    </source>
</evidence>
<evidence type="ECO:0000313" key="3">
    <source>
        <dbReference type="EMBL" id="SFH09157.1"/>
    </source>
</evidence>
<proteinExistence type="predicted"/>
<dbReference type="InterPro" id="IPR023210">
    <property type="entry name" value="NADP_OxRdtase_dom"/>
</dbReference>
<feature type="domain" description="NADP-dependent oxidoreductase" evidence="2">
    <location>
        <begin position="27"/>
        <end position="323"/>
    </location>
</feature>
<dbReference type="InterPro" id="IPR050791">
    <property type="entry name" value="Aldo-Keto_reductase"/>
</dbReference>
<dbReference type="PANTHER" id="PTHR43625:SF77">
    <property type="entry name" value="ALDO-KETO REDUCTASE"/>
    <property type="match status" value="1"/>
</dbReference>
<dbReference type="PANTHER" id="PTHR43625">
    <property type="entry name" value="AFLATOXIN B1 ALDEHYDE REDUCTASE"/>
    <property type="match status" value="1"/>
</dbReference>
<dbReference type="Gene3D" id="3.20.20.100">
    <property type="entry name" value="NADP-dependent oxidoreductase domain"/>
    <property type="match status" value="1"/>
</dbReference>
<dbReference type="EMBL" id="FOOI01000012">
    <property type="protein sequence ID" value="SFH09157.1"/>
    <property type="molecule type" value="Genomic_DNA"/>
</dbReference>
<dbReference type="Proteomes" id="UP000199052">
    <property type="component" value="Unassembled WGS sequence"/>
</dbReference>
<dbReference type="GO" id="GO:0016491">
    <property type="term" value="F:oxidoreductase activity"/>
    <property type="evidence" value="ECO:0007669"/>
    <property type="project" value="UniProtKB-KW"/>
</dbReference>
<dbReference type="InterPro" id="IPR036812">
    <property type="entry name" value="NAD(P)_OxRdtase_dom_sf"/>
</dbReference>
<dbReference type="CDD" id="cd19078">
    <property type="entry name" value="AKR_AKR13C1_2"/>
    <property type="match status" value="1"/>
</dbReference>
<protein>
    <submittedName>
        <fullName evidence="3">Predicted oxidoreductase</fullName>
    </submittedName>
</protein>
<evidence type="ECO:0000256" key="1">
    <source>
        <dbReference type="ARBA" id="ARBA00023002"/>
    </source>
</evidence>
<evidence type="ECO:0000313" key="4">
    <source>
        <dbReference type="Proteomes" id="UP000199052"/>
    </source>
</evidence>
<name>A0A1I2X820_9ACTN</name>